<organism evidence="1 2">
    <name type="scientific">Vigna mungo</name>
    <name type="common">Black gram</name>
    <name type="synonym">Phaseolus mungo</name>
    <dbReference type="NCBI Taxonomy" id="3915"/>
    <lineage>
        <taxon>Eukaryota</taxon>
        <taxon>Viridiplantae</taxon>
        <taxon>Streptophyta</taxon>
        <taxon>Embryophyta</taxon>
        <taxon>Tracheophyta</taxon>
        <taxon>Spermatophyta</taxon>
        <taxon>Magnoliopsida</taxon>
        <taxon>eudicotyledons</taxon>
        <taxon>Gunneridae</taxon>
        <taxon>Pentapetalae</taxon>
        <taxon>rosids</taxon>
        <taxon>fabids</taxon>
        <taxon>Fabales</taxon>
        <taxon>Fabaceae</taxon>
        <taxon>Papilionoideae</taxon>
        <taxon>50 kb inversion clade</taxon>
        <taxon>NPAAA clade</taxon>
        <taxon>indigoferoid/millettioid clade</taxon>
        <taxon>Phaseoleae</taxon>
        <taxon>Vigna</taxon>
    </lineage>
</organism>
<evidence type="ECO:0000313" key="2">
    <source>
        <dbReference type="Proteomes" id="UP001374535"/>
    </source>
</evidence>
<name>A0AAQ3N6Z1_VIGMU</name>
<evidence type="ECO:0000313" key="1">
    <source>
        <dbReference type="EMBL" id="WVZ03418.1"/>
    </source>
</evidence>
<dbReference type="EMBL" id="CP144694">
    <property type="protein sequence ID" value="WVZ03418.1"/>
    <property type="molecule type" value="Genomic_DNA"/>
</dbReference>
<keyword evidence="2" id="KW-1185">Reference proteome</keyword>
<accession>A0AAQ3N6Z1</accession>
<dbReference type="Proteomes" id="UP001374535">
    <property type="component" value="Chromosome 7"/>
</dbReference>
<sequence length="115" mass="13116">MLTLIRQHKLKCGTNLISYVTLLRLRCIIITLSRTQNVSEKNACLFLLGSFNFIIFCLTHPSEIALYIPSLKTKELFFCLFAKSIEHRGNNPLTPLILPYLPLLASLQNFLGIHL</sequence>
<reference evidence="1 2" key="1">
    <citation type="journal article" date="2023" name="Life. Sci Alliance">
        <title>Evolutionary insights into 3D genome organization and epigenetic landscape of Vigna mungo.</title>
        <authorList>
            <person name="Junaid A."/>
            <person name="Singh B."/>
            <person name="Bhatia S."/>
        </authorList>
    </citation>
    <scope>NUCLEOTIDE SEQUENCE [LARGE SCALE GENOMIC DNA]</scope>
    <source>
        <strain evidence="1">Urdbean</strain>
    </source>
</reference>
<dbReference type="AlphaFoldDB" id="A0AAQ3N6Z1"/>
<gene>
    <name evidence="1" type="ORF">V8G54_024224</name>
</gene>
<protein>
    <submittedName>
        <fullName evidence="1">Uncharacterized protein</fullName>
    </submittedName>
</protein>
<proteinExistence type="predicted"/>